<sequence length="59" mass="6682">MVAVEEAEEDLVLELVNMVKKVAQTVQEEYGAFRVLTNLGQHQDSKHLHWHVAHGESLS</sequence>
<dbReference type="Proteomes" id="UP001589836">
    <property type="component" value="Unassembled WGS sequence"/>
</dbReference>
<dbReference type="Pfam" id="PF01230">
    <property type="entry name" value="HIT"/>
    <property type="match status" value="1"/>
</dbReference>
<dbReference type="SUPFAM" id="SSF54197">
    <property type="entry name" value="HIT-like"/>
    <property type="match status" value="1"/>
</dbReference>
<comment type="caution">
    <text evidence="2">The sequence shown here is derived from an EMBL/GenBank/DDBJ whole genome shotgun (WGS) entry which is preliminary data.</text>
</comment>
<dbReference type="EMBL" id="JBHLTP010000003">
    <property type="protein sequence ID" value="MFC0522894.1"/>
    <property type="molecule type" value="Genomic_DNA"/>
</dbReference>
<evidence type="ECO:0000259" key="1">
    <source>
        <dbReference type="Pfam" id="PF01230"/>
    </source>
</evidence>
<evidence type="ECO:0000313" key="2">
    <source>
        <dbReference type="EMBL" id="MFC0522894.1"/>
    </source>
</evidence>
<evidence type="ECO:0000313" key="3">
    <source>
        <dbReference type="Proteomes" id="UP001589836"/>
    </source>
</evidence>
<accession>A0ABV6LKH1</accession>
<name>A0ABV6LKH1_9BACI</name>
<reference evidence="2 3" key="1">
    <citation type="submission" date="2024-09" db="EMBL/GenBank/DDBJ databases">
        <authorList>
            <person name="Sun Q."/>
            <person name="Mori K."/>
        </authorList>
    </citation>
    <scope>NUCLEOTIDE SEQUENCE [LARGE SCALE GENOMIC DNA]</scope>
    <source>
        <strain evidence="2 3">NCAIM B.02529</strain>
    </source>
</reference>
<feature type="domain" description="HIT" evidence="1">
    <location>
        <begin position="4"/>
        <end position="53"/>
    </location>
</feature>
<gene>
    <name evidence="2" type="ORF">ACFFGV_04725</name>
</gene>
<dbReference type="RefSeq" id="WP_377345863.1">
    <property type="nucleotide sequence ID" value="NZ_JBHLTP010000003.1"/>
</dbReference>
<dbReference type="InterPro" id="IPR036265">
    <property type="entry name" value="HIT-like_sf"/>
</dbReference>
<dbReference type="Gene3D" id="3.30.428.10">
    <property type="entry name" value="HIT-like"/>
    <property type="match status" value="1"/>
</dbReference>
<organism evidence="2 3">
    <name type="scientific">Pontibacillus salicampi</name>
    <dbReference type="NCBI Taxonomy" id="1449801"/>
    <lineage>
        <taxon>Bacteria</taxon>
        <taxon>Bacillati</taxon>
        <taxon>Bacillota</taxon>
        <taxon>Bacilli</taxon>
        <taxon>Bacillales</taxon>
        <taxon>Bacillaceae</taxon>
        <taxon>Pontibacillus</taxon>
    </lineage>
</organism>
<keyword evidence="3" id="KW-1185">Reference proteome</keyword>
<dbReference type="InterPro" id="IPR011146">
    <property type="entry name" value="HIT-like"/>
</dbReference>
<protein>
    <submittedName>
        <fullName evidence="2">HIT domain-containing protein</fullName>
    </submittedName>
</protein>
<proteinExistence type="predicted"/>